<dbReference type="AlphaFoldDB" id="A0A9X2ABW7"/>
<feature type="transmembrane region" description="Helical" evidence="11">
    <location>
        <begin position="164"/>
        <end position="190"/>
    </location>
</feature>
<dbReference type="GO" id="GO:0004721">
    <property type="term" value="F:phosphoprotein phosphatase activity"/>
    <property type="evidence" value="ECO:0007669"/>
    <property type="project" value="TreeGrafter"/>
</dbReference>
<dbReference type="FunFam" id="1.10.287.130:FF:000001">
    <property type="entry name" value="Two-component sensor histidine kinase"/>
    <property type="match status" value="1"/>
</dbReference>
<dbReference type="PRINTS" id="PR00344">
    <property type="entry name" value="BCTRLSENSOR"/>
</dbReference>
<evidence type="ECO:0000313" key="14">
    <source>
        <dbReference type="Proteomes" id="UP001139263"/>
    </source>
</evidence>
<evidence type="ECO:0000256" key="4">
    <source>
        <dbReference type="ARBA" id="ARBA00022553"/>
    </source>
</evidence>
<dbReference type="GO" id="GO:0016036">
    <property type="term" value="P:cellular response to phosphate starvation"/>
    <property type="evidence" value="ECO:0007669"/>
    <property type="project" value="TreeGrafter"/>
</dbReference>
<evidence type="ECO:0000256" key="11">
    <source>
        <dbReference type="SAM" id="Phobius"/>
    </source>
</evidence>
<dbReference type="Gene3D" id="3.30.565.10">
    <property type="entry name" value="Histidine kinase-like ATPase, C-terminal domain"/>
    <property type="match status" value="1"/>
</dbReference>
<comment type="subcellular location">
    <subcellularLocation>
        <location evidence="2">Cell membrane</location>
        <topology evidence="2">Multi-pass membrane protein</topology>
    </subcellularLocation>
</comment>
<dbReference type="PROSITE" id="PS50109">
    <property type="entry name" value="HIS_KIN"/>
    <property type="match status" value="1"/>
</dbReference>
<dbReference type="InterPro" id="IPR036890">
    <property type="entry name" value="HATPase_C_sf"/>
</dbReference>
<evidence type="ECO:0000256" key="8">
    <source>
        <dbReference type="ARBA" id="ARBA00022840"/>
    </source>
</evidence>
<reference evidence="13" key="1">
    <citation type="submission" date="2022-03" db="EMBL/GenBank/DDBJ databases">
        <title>Draft Genome Sequence of Firmicute Strain S0AB, a Heterotrophic Iron/Sulfur-Oxidizing Extreme Acidophile.</title>
        <authorList>
            <person name="Vergara E."/>
            <person name="Pakostova E."/>
            <person name="Johnson D.B."/>
            <person name="Holmes D.S."/>
        </authorList>
    </citation>
    <scope>NUCLEOTIDE SEQUENCE</scope>
    <source>
        <strain evidence="13">S0AB</strain>
    </source>
</reference>
<evidence type="ECO:0000256" key="2">
    <source>
        <dbReference type="ARBA" id="ARBA00004651"/>
    </source>
</evidence>
<evidence type="ECO:0000256" key="3">
    <source>
        <dbReference type="ARBA" id="ARBA00012438"/>
    </source>
</evidence>
<dbReference type="Proteomes" id="UP001139263">
    <property type="component" value="Unassembled WGS sequence"/>
</dbReference>
<keyword evidence="5 13" id="KW-0808">Transferase</keyword>
<evidence type="ECO:0000256" key="10">
    <source>
        <dbReference type="ARBA" id="ARBA00023136"/>
    </source>
</evidence>
<accession>A0A9X2ABW7</accession>
<dbReference type="EC" id="2.7.13.3" evidence="3"/>
<dbReference type="InterPro" id="IPR004358">
    <property type="entry name" value="Sig_transdc_His_kin-like_C"/>
</dbReference>
<feature type="domain" description="Histidine kinase" evidence="12">
    <location>
        <begin position="210"/>
        <end position="425"/>
    </location>
</feature>
<feature type="transmembrane region" description="Helical" evidence="11">
    <location>
        <begin position="6"/>
        <end position="31"/>
    </location>
</feature>
<dbReference type="PANTHER" id="PTHR45453">
    <property type="entry name" value="PHOSPHATE REGULON SENSOR PROTEIN PHOR"/>
    <property type="match status" value="1"/>
</dbReference>
<dbReference type="CDD" id="cd00075">
    <property type="entry name" value="HATPase"/>
    <property type="match status" value="1"/>
</dbReference>
<dbReference type="GO" id="GO:0005524">
    <property type="term" value="F:ATP binding"/>
    <property type="evidence" value="ECO:0007669"/>
    <property type="project" value="UniProtKB-KW"/>
</dbReference>
<dbReference type="InterPro" id="IPR050351">
    <property type="entry name" value="BphY/WalK/GraS-like"/>
</dbReference>
<dbReference type="SUPFAM" id="SSF47384">
    <property type="entry name" value="Homodimeric domain of signal transducing histidine kinase"/>
    <property type="match status" value="1"/>
</dbReference>
<dbReference type="InterPro" id="IPR003661">
    <property type="entry name" value="HisK_dim/P_dom"/>
</dbReference>
<dbReference type="PANTHER" id="PTHR45453:SF1">
    <property type="entry name" value="PHOSPHATE REGULON SENSOR PROTEIN PHOR"/>
    <property type="match status" value="1"/>
</dbReference>
<evidence type="ECO:0000256" key="7">
    <source>
        <dbReference type="ARBA" id="ARBA00022777"/>
    </source>
</evidence>
<proteinExistence type="predicted"/>
<evidence type="ECO:0000313" key="13">
    <source>
        <dbReference type="EMBL" id="MCI0183533.1"/>
    </source>
</evidence>
<gene>
    <name evidence="13" type="primary">sasA_6</name>
    <name evidence="13" type="ORF">MM817_01816</name>
</gene>
<sequence length="432" mass="48153">MFSRVGLRLAVLNAVVFAVILVAISGVLYLFTKERLYEKVDHTLQVNAQMMLHGPKYPFAHWPLRQAQLHFASTQPHFGQLPTVIIVWSATHQVIFQQPANTFSASGLHAIASALSERHPYNESVQGHDFRILNVGISAQDAAFLPRGGTVQIIRNIDDQTRELHALLVLILFSISAGLLAAIAAGWFLAQRALVPIRESWEKQQRFVSDASHELRTPLAVVKAQAQLLLRHPDHTVRQEASGISAIDKEARRMNQLVEDLLTLARADSNQLELSLEAVDVSEMLAGIEDLFQVLCVQKGLHITFDIEPHVVLLGDEKRLHQLVWILLDNALKYTPEGGRINVLCRRTETAVELSVSDTGVGIAKADLPYIFDRFYRGDKARSTEGTGLGLAIGKWIVDTHHGKLTVQSEVNQGTTMLVYFQVGKRFMPDEH</sequence>
<organism evidence="13 14">
    <name type="scientific">Sulfoacidibacillus ferrooxidans</name>
    <dbReference type="NCBI Taxonomy" id="2005001"/>
    <lineage>
        <taxon>Bacteria</taxon>
        <taxon>Bacillati</taxon>
        <taxon>Bacillota</taxon>
        <taxon>Bacilli</taxon>
        <taxon>Bacillales</taxon>
        <taxon>Alicyclobacillaceae</taxon>
        <taxon>Sulfoacidibacillus</taxon>
    </lineage>
</organism>
<keyword evidence="7" id="KW-0418">Kinase</keyword>
<dbReference type="Pfam" id="PF02518">
    <property type="entry name" value="HATPase_c"/>
    <property type="match status" value="1"/>
</dbReference>
<comment type="caution">
    <text evidence="13">The sequence shown here is derived from an EMBL/GenBank/DDBJ whole genome shotgun (WGS) entry which is preliminary data.</text>
</comment>
<keyword evidence="8" id="KW-0067">ATP-binding</keyword>
<dbReference type="SMART" id="SM00388">
    <property type="entry name" value="HisKA"/>
    <property type="match status" value="1"/>
</dbReference>
<dbReference type="GO" id="GO:0000155">
    <property type="term" value="F:phosphorelay sensor kinase activity"/>
    <property type="evidence" value="ECO:0007669"/>
    <property type="project" value="InterPro"/>
</dbReference>
<evidence type="ECO:0000256" key="9">
    <source>
        <dbReference type="ARBA" id="ARBA00023012"/>
    </source>
</evidence>
<evidence type="ECO:0000259" key="12">
    <source>
        <dbReference type="PROSITE" id="PS50109"/>
    </source>
</evidence>
<dbReference type="InterPro" id="IPR005467">
    <property type="entry name" value="His_kinase_dom"/>
</dbReference>
<keyword evidence="4" id="KW-0597">Phosphoprotein</keyword>
<dbReference type="FunFam" id="3.30.565.10:FF:000006">
    <property type="entry name" value="Sensor histidine kinase WalK"/>
    <property type="match status" value="1"/>
</dbReference>
<keyword evidence="14" id="KW-1185">Reference proteome</keyword>
<dbReference type="EMBL" id="JALBUF010000005">
    <property type="protein sequence ID" value="MCI0183533.1"/>
    <property type="molecule type" value="Genomic_DNA"/>
</dbReference>
<dbReference type="Pfam" id="PF00512">
    <property type="entry name" value="HisKA"/>
    <property type="match status" value="1"/>
</dbReference>
<dbReference type="GO" id="GO:0005886">
    <property type="term" value="C:plasma membrane"/>
    <property type="evidence" value="ECO:0007669"/>
    <property type="project" value="UniProtKB-SubCell"/>
</dbReference>
<comment type="catalytic activity">
    <reaction evidence="1">
        <text>ATP + protein L-histidine = ADP + protein N-phospho-L-histidine.</text>
        <dbReference type="EC" id="2.7.13.3"/>
    </reaction>
</comment>
<name>A0A9X2ABW7_9BACL</name>
<evidence type="ECO:0000256" key="1">
    <source>
        <dbReference type="ARBA" id="ARBA00000085"/>
    </source>
</evidence>
<evidence type="ECO:0000256" key="5">
    <source>
        <dbReference type="ARBA" id="ARBA00022679"/>
    </source>
</evidence>
<keyword evidence="6" id="KW-0547">Nucleotide-binding</keyword>
<keyword evidence="10 11" id="KW-0472">Membrane</keyword>
<dbReference type="Gene3D" id="1.10.287.130">
    <property type="match status" value="1"/>
</dbReference>
<dbReference type="RefSeq" id="WP_241713960.1">
    <property type="nucleotide sequence ID" value="NZ_JALBUF010000005.1"/>
</dbReference>
<keyword evidence="11" id="KW-1133">Transmembrane helix</keyword>
<dbReference type="InterPro" id="IPR036097">
    <property type="entry name" value="HisK_dim/P_sf"/>
</dbReference>
<dbReference type="SMART" id="SM00387">
    <property type="entry name" value="HATPase_c"/>
    <property type="match status" value="1"/>
</dbReference>
<keyword evidence="9" id="KW-0902">Two-component regulatory system</keyword>
<protein>
    <recommendedName>
        <fullName evidence="3">histidine kinase</fullName>
        <ecNumber evidence="3">2.7.13.3</ecNumber>
    </recommendedName>
</protein>
<dbReference type="CDD" id="cd00082">
    <property type="entry name" value="HisKA"/>
    <property type="match status" value="1"/>
</dbReference>
<evidence type="ECO:0000256" key="6">
    <source>
        <dbReference type="ARBA" id="ARBA00022741"/>
    </source>
</evidence>
<keyword evidence="11" id="KW-0812">Transmembrane</keyword>
<dbReference type="InterPro" id="IPR003594">
    <property type="entry name" value="HATPase_dom"/>
</dbReference>
<dbReference type="SUPFAM" id="SSF55874">
    <property type="entry name" value="ATPase domain of HSP90 chaperone/DNA topoisomerase II/histidine kinase"/>
    <property type="match status" value="1"/>
</dbReference>